<dbReference type="AlphaFoldDB" id="A0A6J6XRH7"/>
<proteinExistence type="predicted"/>
<gene>
    <name evidence="2" type="ORF">UFOPK2656_00630</name>
    <name evidence="3" type="ORF">UFOPK3099_00029</name>
    <name evidence="4" type="ORF">UFOPK3267_02770</name>
    <name evidence="5" type="ORF">UFOPK3651_00668</name>
    <name evidence="6" type="ORF">UFOPK3931_03413</name>
    <name evidence="1" type="ORF">UFOPK4189_00628</name>
</gene>
<dbReference type="InterPro" id="IPR018561">
    <property type="entry name" value="AosR"/>
</dbReference>
<protein>
    <submittedName>
        <fullName evidence="3">Unannotated protein</fullName>
    </submittedName>
</protein>
<evidence type="ECO:0000313" key="4">
    <source>
        <dbReference type="EMBL" id="CAB4853244.1"/>
    </source>
</evidence>
<evidence type="ECO:0000313" key="3">
    <source>
        <dbReference type="EMBL" id="CAB4799512.1"/>
    </source>
</evidence>
<dbReference type="EMBL" id="CAEZYF010000003">
    <property type="protein sequence ID" value="CAB4710361.1"/>
    <property type="molecule type" value="Genomic_DNA"/>
</dbReference>
<organism evidence="3">
    <name type="scientific">freshwater metagenome</name>
    <dbReference type="NCBI Taxonomy" id="449393"/>
    <lineage>
        <taxon>unclassified sequences</taxon>
        <taxon>metagenomes</taxon>
        <taxon>ecological metagenomes</taxon>
    </lineage>
</organism>
<dbReference type="EMBL" id="CAFBOL010000180">
    <property type="protein sequence ID" value="CAB5021943.1"/>
    <property type="molecule type" value="Genomic_DNA"/>
</dbReference>
<evidence type="ECO:0000313" key="5">
    <source>
        <dbReference type="EMBL" id="CAB4918029.1"/>
    </source>
</evidence>
<dbReference type="EMBL" id="CAFBIY010000222">
    <property type="protein sequence ID" value="CAB4853244.1"/>
    <property type="molecule type" value="Genomic_DNA"/>
</dbReference>
<evidence type="ECO:0000313" key="1">
    <source>
        <dbReference type="EMBL" id="CAB4362843.1"/>
    </source>
</evidence>
<dbReference type="EMBL" id="CAESGF010000003">
    <property type="protein sequence ID" value="CAB4362843.1"/>
    <property type="molecule type" value="Genomic_DNA"/>
</dbReference>
<dbReference type="EMBL" id="CAFBMT010000003">
    <property type="protein sequence ID" value="CAB4918029.1"/>
    <property type="molecule type" value="Genomic_DNA"/>
</dbReference>
<evidence type="ECO:0000313" key="2">
    <source>
        <dbReference type="EMBL" id="CAB4710361.1"/>
    </source>
</evidence>
<sequence>MARRKASRPVIERTPKGFVVNLDREEIELLVRLLGELRALIVDQDPRHDAIMRRLFPPAYHLADDAEAETEYQRLMRDDLVASRLSAVNQVESLLANGEVMNDEAMQAFLQALNGVRLVLGTLLDVGEMEDPNEIDDDHPMVGEHHLYHFLSYLLEVSIQALSE</sequence>
<name>A0A6J6XRH7_9ZZZZ</name>
<dbReference type="Pfam" id="PF09438">
    <property type="entry name" value="DUF2017"/>
    <property type="match status" value="1"/>
</dbReference>
<dbReference type="EMBL" id="CAFAAV010000001">
    <property type="protein sequence ID" value="CAB4799512.1"/>
    <property type="molecule type" value="Genomic_DNA"/>
</dbReference>
<evidence type="ECO:0000313" key="6">
    <source>
        <dbReference type="EMBL" id="CAB5021943.1"/>
    </source>
</evidence>
<accession>A0A6J6XRH7</accession>
<reference evidence="3" key="1">
    <citation type="submission" date="2020-05" db="EMBL/GenBank/DDBJ databases">
        <authorList>
            <person name="Chiriac C."/>
            <person name="Salcher M."/>
            <person name="Ghai R."/>
            <person name="Kavagutti S V."/>
        </authorList>
    </citation>
    <scope>NUCLEOTIDE SEQUENCE</scope>
</reference>